<proteinExistence type="predicted"/>
<dbReference type="Gene3D" id="3.30.1520.10">
    <property type="entry name" value="Phox-like domain"/>
    <property type="match status" value="1"/>
</dbReference>
<organism evidence="7 8">
    <name type="scientific">Peronospora matthiolae</name>
    <dbReference type="NCBI Taxonomy" id="2874970"/>
    <lineage>
        <taxon>Eukaryota</taxon>
        <taxon>Sar</taxon>
        <taxon>Stramenopiles</taxon>
        <taxon>Oomycota</taxon>
        <taxon>Peronosporomycetes</taxon>
        <taxon>Peronosporales</taxon>
        <taxon>Peronosporaceae</taxon>
        <taxon>Peronospora</taxon>
    </lineage>
</organism>
<evidence type="ECO:0000256" key="2">
    <source>
        <dbReference type="ARBA" id="ARBA00022771"/>
    </source>
</evidence>
<evidence type="ECO:0000313" key="7">
    <source>
        <dbReference type="EMBL" id="CAK7931428.1"/>
    </source>
</evidence>
<evidence type="ECO:0000256" key="3">
    <source>
        <dbReference type="ARBA" id="ARBA00022833"/>
    </source>
</evidence>
<dbReference type="SUPFAM" id="SSF57850">
    <property type="entry name" value="RING/U-box"/>
    <property type="match status" value="1"/>
</dbReference>
<dbReference type="InterPro" id="IPR001841">
    <property type="entry name" value="Znf_RING"/>
</dbReference>
<dbReference type="PROSITE" id="PS50089">
    <property type="entry name" value="ZF_RING_2"/>
    <property type="match status" value="1"/>
</dbReference>
<reference evidence="7" key="1">
    <citation type="submission" date="2024-01" db="EMBL/GenBank/DDBJ databases">
        <authorList>
            <person name="Webb A."/>
        </authorList>
    </citation>
    <scope>NUCLEOTIDE SEQUENCE</scope>
    <source>
        <strain evidence="7">Pm1</strain>
    </source>
</reference>
<keyword evidence="3" id="KW-0862">Zinc</keyword>
<dbReference type="SMART" id="SM00184">
    <property type="entry name" value="RING"/>
    <property type="match status" value="1"/>
</dbReference>
<protein>
    <recommendedName>
        <fullName evidence="6">RING-type domain-containing protein</fullName>
    </recommendedName>
</protein>
<gene>
    <name evidence="7" type="ORF">PM001_LOCUS16578</name>
</gene>
<evidence type="ECO:0000259" key="6">
    <source>
        <dbReference type="PROSITE" id="PS50089"/>
    </source>
</evidence>
<dbReference type="PANTHER" id="PTHR14155:SF627">
    <property type="entry name" value="OS06G0192800 PROTEIN"/>
    <property type="match status" value="1"/>
</dbReference>
<keyword evidence="2 4" id="KW-0863">Zinc-finger</keyword>
<name>A0AAV1UCM3_9STRA</name>
<dbReference type="InterPro" id="IPR036871">
    <property type="entry name" value="PX_dom_sf"/>
</dbReference>
<evidence type="ECO:0000313" key="8">
    <source>
        <dbReference type="Proteomes" id="UP001162060"/>
    </source>
</evidence>
<dbReference type="Gene3D" id="3.30.40.10">
    <property type="entry name" value="Zinc/RING finger domain, C3HC4 (zinc finger)"/>
    <property type="match status" value="1"/>
</dbReference>
<dbReference type="GO" id="GO:0008270">
    <property type="term" value="F:zinc ion binding"/>
    <property type="evidence" value="ECO:0007669"/>
    <property type="project" value="UniProtKB-KW"/>
</dbReference>
<feature type="domain" description="RING-type" evidence="6">
    <location>
        <begin position="148"/>
        <end position="186"/>
    </location>
</feature>
<feature type="region of interest" description="Disordered" evidence="5">
    <location>
        <begin position="61"/>
        <end position="85"/>
    </location>
</feature>
<comment type="caution">
    <text evidence="7">The sequence shown here is derived from an EMBL/GenBank/DDBJ whole genome shotgun (WGS) entry which is preliminary data.</text>
</comment>
<dbReference type="PANTHER" id="PTHR14155">
    <property type="entry name" value="RING FINGER DOMAIN-CONTAINING"/>
    <property type="match status" value="1"/>
</dbReference>
<sequence length="442" mass="50562">MGLMDTSSSRNPTTHDVVVTASFHPKTHETSNRAWIWPTKQQHKVQVQASPSSADRQLASFKRRNGPPNALRKSSSDRPLTSPERRQEVLATTGGSTNVLNEVSTCKKKKKTNRTYEDEVQRRERITARAEEILLEKRCVGMLVGATCPVCLTDDVDTQLSECGHVIHAKCIKRWIQSGTYCPVCREEVVDIEEAFTSPSVASMTMTKDRLMSSSEATYLPEDEDDDEDDADYEWGWFKDFDEGDDEPNAASASMLTNGSFAARRSLLTTFPGGATSRQSLTTTTTPMLNRKMSSTFDMCRTFPPLHEVYDLPYHKSKYPWMRVLPSDRHIAVKIQIRSFRIVEAKTSKAQHAEYLIEMQLDGRYISRWCRYSAIYRFVWSLDQNQFRQSMAAWHPIDAKSRWFNRLELSYLHKRCRMLEAFAHKLLIESPNAHPLAGLIEC</sequence>
<evidence type="ECO:0000256" key="4">
    <source>
        <dbReference type="PROSITE-ProRule" id="PRU00175"/>
    </source>
</evidence>
<dbReference type="SUPFAM" id="SSF64268">
    <property type="entry name" value="PX domain"/>
    <property type="match status" value="1"/>
</dbReference>
<evidence type="ECO:0000256" key="5">
    <source>
        <dbReference type="SAM" id="MobiDB-lite"/>
    </source>
</evidence>
<accession>A0AAV1UCM3</accession>
<dbReference type="GO" id="GO:0035091">
    <property type="term" value="F:phosphatidylinositol binding"/>
    <property type="evidence" value="ECO:0007669"/>
    <property type="project" value="InterPro"/>
</dbReference>
<dbReference type="EMBL" id="CAKLBY020000175">
    <property type="protein sequence ID" value="CAK7931428.1"/>
    <property type="molecule type" value="Genomic_DNA"/>
</dbReference>
<dbReference type="Pfam" id="PF13639">
    <property type="entry name" value="zf-RING_2"/>
    <property type="match status" value="1"/>
</dbReference>
<evidence type="ECO:0000256" key="1">
    <source>
        <dbReference type="ARBA" id="ARBA00022723"/>
    </source>
</evidence>
<dbReference type="Proteomes" id="UP001162060">
    <property type="component" value="Unassembled WGS sequence"/>
</dbReference>
<dbReference type="AlphaFoldDB" id="A0AAV1UCM3"/>
<dbReference type="InterPro" id="IPR013083">
    <property type="entry name" value="Znf_RING/FYVE/PHD"/>
</dbReference>
<dbReference type="InterPro" id="IPR053238">
    <property type="entry name" value="RING-H2_zinc_finger"/>
</dbReference>
<keyword evidence="1" id="KW-0479">Metal-binding</keyword>